<gene>
    <name evidence="5" type="primary">mutT1</name>
    <name evidence="5" type="ORF">CIB50_0000119</name>
</gene>
<keyword evidence="6" id="KW-1185">Reference proteome</keyword>
<dbReference type="InterPro" id="IPR051325">
    <property type="entry name" value="Nudix_hydrolase_domain"/>
</dbReference>
<dbReference type="PANTHER" id="PTHR21340:SF0">
    <property type="entry name" value="BIS(5'-NUCLEOSYL)-TETRAPHOSPHATASE [ASYMMETRICAL]"/>
    <property type="match status" value="1"/>
</dbReference>
<dbReference type="PROSITE" id="PS00893">
    <property type="entry name" value="NUDIX_BOX"/>
    <property type="match status" value="1"/>
</dbReference>
<dbReference type="InterPro" id="IPR029033">
    <property type="entry name" value="His_PPase_superfam"/>
</dbReference>
<dbReference type="SMART" id="SM00855">
    <property type="entry name" value="PGAM"/>
    <property type="match status" value="1"/>
</dbReference>
<dbReference type="PRINTS" id="PR00502">
    <property type="entry name" value="NUDIXFAMILY"/>
</dbReference>
<dbReference type="PROSITE" id="PS51462">
    <property type="entry name" value="NUDIX"/>
    <property type="match status" value="1"/>
</dbReference>
<comment type="similarity">
    <text evidence="1 3">Belongs to the Nudix hydrolase family.</text>
</comment>
<dbReference type="SUPFAM" id="SSF55811">
    <property type="entry name" value="Nudix"/>
    <property type="match status" value="1"/>
</dbReference>
<evidence type="ECO:0000313" key="6">
    <source>
        <dbReference type="Proteomes" id="UP000216825"/>
    </source>
</evidence>
<dbReference type="KEGG" id="kvr:CIB50_0000119"/>
<evidence type="ECO:0000256" key="3">
    <source>
        <dbReference type="RuleBase" id="RU003476"/>
    </source>
</evidence>
<name>A0A7D7Q2U9_KOCVA</name>
<evidence type="ECO:0000259" key="4">
    <source>
        <dbReference type="PROSITE" id="PS51462"/>
    </source>
</evidence>
<dbReference type="Proteomes" id="UP000216825">
    <property type="component" value="Chromosome"/>
</dbReference>
<dbReference type="AlphaFoldDB" id="A0A7D7Q2U9"/>
<dbReference type="InterPro" id="IPR013078">
    <property type="entry name" value="His_Pase_superF_clade-1"/>
</dbReference>
<organism evidence="5 6">
    <name type="scientific">Kocuria varians</name>
    <name type="common">Micrococcus varians</name>
    <dbReference type="NCBI Taxonomy" id="1272"/>
    <lineage>
        <taxon>Bacteria</taxon>
        <taxon>Bacillati</taxon>
        <taxon>Actinomycetota</taxon>
        <taxon>Actinomycetes</taxon>
        <taxon>Micrococcales</taxon>
        <taxon>Micrococcaceae</taxon>
        <taxon>Kocuria</taxon>
    </lineage>
</organism>
<dbReference type="EMBL" id="CP059343">
    <property type="protein sequence ID" value="QMS55438.1"/>
    <property type="molecule type" value="Genomic_DNA"/>
</dbReference>
<accession>A0A7D7Q2U9</accession>
<dbReference type="GO" id="GO:0035539">
    <property type="term" value="F:8-oxo-7,8-dihydrodeoxyguanosine triphosphate pyrophosphatase activity"/>
    <property type="evidence" value="ECO:0007669"/>
    <property type="project" value="UniProtKB-EC"/>
</dbReference>
<dbReference type="InterPro" id="IPR000086">
    <property type="entry name" value="NUDIX_hydrolase_dom"/>
</dbReference>
<protein>
    <submittedName>
        <fullName evidence="5">Putative 8-oxo-dGTP diphosphatase 1</fullName>
        <ecNumber evidence="5">3.6.1.55</ecNumber>
    </submittedName>
</protein>
<feature type="domain" description="Nudix hydrolase" evidence="4">
    <location>
        <begin position="10"/>
        <end position="137"/>
    </location>
</feature>
<dbReference type="InterPro" id="IPR020476">
    <property type="entry name" value="Nudix_hydrolase"/>
</dbReference>
<evidence type="ECO:0000313" key="5">
    <source>
        <dbReference type="EMBL" id="QMS55438.1"/>
    </source>
</evidence>
<dbReference type="GO" id="GO:0004081">
    <property type="term" value="F:bis(5'-nucleosyl)-tetraphosphatase (asymmetrical) activity"/>
    <property type="evidence" value="ECO:0007669"/>
    <property type="project" value="TreeGrafter"/>
</dbReference>
<evidence type="ECO:0000256" key="2">
    <source>
        <dbReference type="ARBA" id="ARBA00022801"/>
    </source>
</evidence>
<dbReference type="CDD" id="cd03673">
    <property type="entry name" value="NUDIX_Ap6A_hydrolase"/>
    <property type="match status" value="1"/>
</dbReference>
<reference evidence="6" key="1">
    <citation type="submission" date="2017-08" db="EMBL/GenBank/DDBJ databases">
        <title>Draft Genome Sequence of Kocuria varians 80.</title>
        <authorList>
            <person name="Minaev M."/>
            <person name="Kurbakov K.A."/>
            <person name="Solodovnikova G.I."/>
            <person name="Kuznetsova O.A."/>
            <person name="Lisitsyn A.B."/>
        </authorList>
    </citation>
    <scope>NUCLEOTIDE SEQUENCE [LARGE SCALE GENOMIC DNA]</scope>
    <source>
        <strain evidence="6">80</strain>
    </source>
</reference>
<dbReference type="RefSeq" id="WP_055085591.1">
    <property type="nucleotide sequence ID" value="NZ_CP059343.1"/>
</dbReference>
<sequence length="316" mass="35534">MAKNSPPGKYDILAAGCLCWRVVDDELQVLVIHRPRYDDWSWPKGKQDDGETLPETAVRELHEETGLRICLGVHLADSVYKVRGNLKLVRYWAAEVAPGVKAAPEDDEVDRMEWVTAQRARKWLTNKDDVAPLDELVRLHSSGSLATRPVIVIRHAKAKPRSSWQRAEGDRPLAATGKRQALAVTRLLASWQPQRVVTSPWLRCMSTVVPYAKKHGVKVKERAQLTEATHKRHPKRAAMVTEQLFETDRPVVLCTHRPVLPTVLRVLGRHMPPALAEQLPDADPYLSPGQMIVLHMPRGAQRSPAVAFEVISPFDD</sequence>
<dbReference type="InterPro" id="IPR015797">
    <property type="entry name" value="NUDIX_hydrolase-like_dom_sf"/>
</dbReference>
<dbReference type="PANTHER" id="PTHR21340">
    <property type="entry name" value="DIADENOSINE 5,5-P1,P4-TETRAPHOSPHATE PYROPHOSPHOHYDROLASE MUTT"/>
    <property type="match status" value="1"/>
</dbReference>
<dbReference type="Gene3D" id="3.90.79.10">
    <property type="entry name" value="Nucleoside Triphosphate Pyrophosphohydrolase"/>
    <property type="match status" value="1"/>
</dbReference>
<dbReference type="CDD" id="cd07067">
    <property type="entry name" value="HP_PGM_like"/>
    <property type="match status" value="1"/>
</dbReference>
<reference evidence="5 6" key="2">
    <citation type="submission" date="2020-07" db="EMBL/GenBank/DDBJ databases">
        <title>Genome of starter culture bacteria Kocuria salsicia reveals its technological properties and safety for usage in meat industry.</title>
        <authorList>
            <person name="Michael M."/>
            <person name="Konstantin K."/>
            <person name="Evgenii K."/>
            <person name="Galina S."/>
            <person name="Oksana K."/>
            <person name="Andrei L."/>
        </authorList>
    </citation>
    <scope>NUCLEOTIDE SEQUENCE [LARGE SCALE GENOMIC DNA]</scope>
    <source>
        <strain evidence="5 6">80</strain>
    </source>
</reference>
<evidence type="ECO:0000256" key="1">
    <source>
        <dbReference type="ARBA" id="ARBA00005582"/>
    </source>
</evidence>
<dbReference type="GO" id="GO:0006754">
    <property type="term" value="P:ATP biosynthetic process"/>
    <property type="evidence" value="ECO:0007669"/>
    <property type="project" value="TreeGrafter"/>
</dbReference>
<proteinExistence type="inferred from homology"/>
<dbReference type="EC" id="3.6.1.55" evidence="5"/>
<keyword evidence="2 3" id="KW-0378">Hydrolase</keyword>
<dbReference type="Gene3D" id="3.40.50.1240">
    <property type="entry name" value="Phosphoglycerate mutase-like"/>
    <property type="match status" value="1"/>
</dbReference>
<dbReference type="GO" id="GO:0006167">
    <property type="term" value="P:AMP biosynthetic process"/>
    <property type="evidence" value="ECO:0007669"/>
    <property type="project" value="TreeGrafter"/>
</dbReference>
<dbReference type="Pfam" id="PF00293">
    <property type="entry name" value="NUDIX"/>
    <property type="match status" value="1"/>
</dbReference>
<dbReference type="SUPFAM" id="SSF53254">
    <property type="entry name" value="Phosphoglycerate mutase-like"/>
    <property type="match status" value="1"/>
</dbReference>
<dbReference type="InterPro" id="IPR020084">
    <property type="entry name" value="NUDIX_hydrolase_CS"/>
</dbReference>
<dbReference type="Pfam" id="PF00300">
    <property type="entry name" value="His_Phos_1"/>
    <property type="match status" value="1"/>
</dbReference>